<gene>
    <name evidence="1" type="ORF">FQN60_018477</name>
</gene>
<name>A0A5J5DI51_9PERO</name>
<comment type="caution">
    <text evidence="1">The sequence shown here is derived from an EMBL/GenBank/DDBJ whole genome shotgun (WGS) entry which is preliminary data.</text>
</comment>
<evidence type="ECO:0000313" key="2">
    <source>
        <dbReference type="Proteomes" id="UP000327493"/>
    </source>
</evidence>
<dbReference type="EMBL" id="VOFY01000005">
    <property type="protein sequence ID" value="KAA8593022.1"/>
    <property type="molecule type" value="Genomic_DNA"/>
</dbReference>
<dbReference type="Proteomes" id="UP000327493">
    <property type="component" value="Chromosome 5"/>
</dbReference>
<protein>
    <submittedName>
        <fullName evidence="1">Uncharacterized protein</fullName>
    </submittedName>
</protein>
<evidence type="ECO:0000313" key="1">
    <source>
        <dbReference type="EMBL" id="KAA8593022.1"/>
    </source>
</evidence>
<accession>A0A5J5DI51</accession>
<reference evidence="1 2" key="1">
    <citation type="submission" date="2019-08" db="EMBL/GenBank/DDBJ databases">
        <title>A chromosome-level genome assembly, high-density linkage maps, and genome scans reveal the genomic architecture of hybrid incompatibilities underlying speciation via character displacement in darters (Percidae: Etheostominae).</title>
        <authorList>
            <person name="Moran R.L."/>
            <person name="Catchen J.M."/>
            <person name="Fuller R.C."/>
        </authorList>
    </citation>
    <scope>NUCLEOTIDE SEQUENCE [LARGE SCALE GENOMIC DNA]</scope>
    <source>
        <strain evidence="1">EspeVRDwgs_2016</strain>
        <tissue evidence="1">Muscle</tissue>
    </source>
</reference>
<dbReference type="AlphaFoldDB" id="A0A5J5DI51"/>
<sequence>RSESSLARQGPLLPWNANGWVYSIVTADQLVRLEGPSWGADADLEEVALGCNRHLHSSDAMDNQCDIFTAEVQLACGFMSYVSDDSSDSPEPGPVTCMEPFLVRRLSCRTVQLPPLAFRQAEQYYCDRKSESDTVTVPPRPTTLSLRTPPLIAITSADTSSGFQGRCFGRVPWV</sequence>
<keyword evidence="2" id="KW-1185">Reference proteome</keyword>
<proteinExistence type="predicted"/>
<feature type="non-terminal residue" evidence="1">
    <location>
        <position position="1"/>
    </location>
</feature>
<organism evidence="1 2">
    <name type="scientific">Etheostoma spectabile</name>
    <name type="common">orangethroat darter</name>
    <dbReference type="NCBI Taxonomy" id="54343"/>
    <lineage>
        <taxon>Eukaryota</taxon>
        <taxon>Metazoa</taxon>
        <taxon>Chordata</taxon>
        <taxon>Craniata</taxon>
        <taxon>Vertebrata</taxon>
        <taxon>Euteleostomi</taxon>
        <taxon>Actinopterygii</taxon>
        <taxon>Neopterygii</taxon>
        <taxon>Teleostei</taxon>
        <taxon>Neoteleostei</taxon>
        <taxon>Acanthomorphata</taxon>
        <taxon>Eupercaria</taxon>
        <taxon>Perciformes</taxon>
        <taxon>Percoidei</taxon>
        <taxon>Percidae</taxon>
        <taxon>Etheostomatinae</taxon>
        <taxon>Etheostoma</taxon>
    </lineage>
</organism>